<evidence type="ECO:0000313" key="2">
    <source>
        <dbReference type="EMBL" id="GAG65858.1"/>
    </source>
</evidence>
<feature type="transmembrane region" description="Helical" evidence="1">
    <location>
        <begin position="75"/>
        <end position="102"/>
    </location>
</feature>
<keyword evidence="1" id="KW-0472">Membrane</keyword>
<name>X0ZZG9_9ZZZZ</name>
<dbReference type="AlphaFoldDB" id="X0ZZG9"/>
<keyword evidence="1" id="KW-0812">Transmembrane</keyword>
<proteinExistence type="predicted"/>
<protein>
    <submittedName>
        <fullName evidence="2">Uncharacterized protein</fullName>
    </submittedName>
</protein>
<comment type="caution">
    <text evidence="2">The sequence shown here is derived from an EMBL/GenBank/DDBJ whole genome shotgun (WGS) entry which is preliminary data.</text>
</comment>
<feature type="transmembrane region" description="Helical" evidence="1">
    <location>
        <begin position="20"/>
        <end position="38"/>
    </location>
</feature>
<organism evidence="2">
    <name type="scientific">marine sediment metagenome</name>
    <dbReference type="NCBI Taxonomy" id="412755"/>
    <lineage>
        <taxon>unclassified sequences</taxon>
        <taxon>metagenomes</taxon>
        <taxon>ecological metagenomes</taxon>
    </lineage>
</organism>
<sequence length="129" mass="14926">MDYGEIIRRAWNITKKYKYLWVFGFILALFGGGGGYSSNNLSNSFQYTYKRSEIALPVELQQFLSRLQYFVVNNVGLIILFAIFMIILAIAGFILYIIAVCLKFLKINLNEFLIDSIIPLFFITINLEE</sequence>
<reference evidence="2" key="1">
    <citation type="journal article" date="2014" name="Front. Microbiol.">
        <title>High frequency of phylogenetically diverse reductive dehalogenase-homologous genes in deep subseafloor sedimentary metagenomes.</title>
        <authorList>
            <person name="Kawai M."/>
            <person name="Futagami T."/>
            <person name="Toyoda A."/>
            <person name="Takaki Y."/>
            <person name="Nishi S."/>
            <person name="Hori S."/>
            <person name="Arai W."/>
            <person name="Tsubouchi T."/>
            <person name="Morono Y."/>
            <person name="Uchiyama I."/>
            <person name="Ito T."/>
            <person name="Fujiyama A."/>
            <person name="Inagaki F."/>
            <person name="Takami H."/>
        </authorList>
    </citation>
    <scope>NUCLEOTIDE SEQUENCE</scope>
    <source>
        <strain evidence="2">Expedition CK06-06</strain>
    </source>
</reference>
<gene>
    <name evidence="2" type="ORF">S01H4_04680</name>
</gene>
<dbReference type="EMBL" id="BART01001277">
    <property type="protein sequence ID" value="GAG65858.1"/>
    <property type="molecule type" value="Genomic_DNA"/>
</dbReference>
<keyword evidence="1" id="KW-1133">Transmembrane helix</keyword>
<evidence type="ECO:0000256" key="1">
    <source>
        <dbReference type="SAM" id="Phobius"/>
    </source>
</evidence>
<accession>X0ZZG9</accession>